<dbReference type="PROSITE" id="PS00463">
    <property type="entry name" value="ZN2_CY6_FUNGAL_1"/>
    <property type="match status" value="1"/>
</dbReference>
<dbReference type="CDD" id="cd12148">
    <property type="entry name" value="fungal_TF_MHR"/>
    <property type="match status" value="1"/>
</dbReference>
<keyword evidence="7" id="KW-0812">Transmembrane</keyword>
<dbReference type="SUPFAM" id="SSF57701">
    <property type="entry name" value="Zn2/Cys6 DNA-binding domain"/>
    <property type="match status" value="1"/>
</dbReference>
<evidence type="ECO:0000256" key="1">
    <source>
        <dbReference type="ARBA" id="ARBA00022723"/>
    </source>
</evidence>
<feature type="region of interest" description="Disordered" evidence="6">
    <location>
        <begin position="47"/>
        <end position="100"/>
    </location>
</feature>
<feature type="transmembrane region" description="Helical" evidence="7">
    <location>
        <begin position="755"/>
        <end position="776"/>
    </location>
</feature>
<dbReference type="PANTHER" id="PTHR31069:SF12">
    <property type="entry name" value="TRANSCRIPTION FACTOR DOMAIN-CONTAINING PROTEIN"/>
    <property type="match status" value="1"/>
</dbReference>
<keyword evidence="5" id="KW-0539">Nucleus</keyword>
<dbReference type="SMART" id="SM00906">
    <property type="entry name" value="Fungal_trans"/>
    <property type="match status" value="1"/>
</dbReference>
<dbReference type="GO" id="GO:0000981">
    <property type="term" value="F:DNA-binding transcription factor activity, RNA polymerase II-specific"/>
    <property type="evidence" value="ECO:0007669"/>
    <property type="project" value="InterPro"/>
</dbReference>
<evidence type="ECO:0000256" key="5">
    <source>
        <dbReference type="ARBA" id="ARBA00023242"/>
    </source>
</evidence>
<dbReference type="InterPro" id="IPR050675">
    <property type="entry name" value="OAF3"/>
</dbReference>
<comment type="caution">
    <text evidence="9">The sequence shown here is derived from an EMBL/GenBank/DDBJ whole genome shotgun (WGS) entry which is preliminary data.</text>
</comment>
<dbReference type="PROSITE" id="PS50048">
    <property type="entry name" value="ZN2_CY6_FUNGAL_2"/>
    <property type="match status" value="1"/>
</dbReference>
<feature type="region of interest" description="Disordered" evidence="6">
    <location>
        <begin position="309"/>
        <end position="403"/>
    </location>
</feature>
<keyword evidence="1" id="KW-0479">Metal-binding</keyword>
<dbReference type="Gene3D" id="4.10.240.10">
    <property type="entry name" value="Zn(2)-C6 fungal-type DNA-binding domain"/>
    <property type="match status" value="1"/>
</dbReference>
<keyword evidence="4" id="KW-0804">Transcription</keyword>
<dbReference type="EMBL" id="CAKXYY010000041">
    <property type="protein sequence ID" value="CAH2355972.1"/>
    <property type="molecule type" value="Genomic_DNA"/>
</dbReference>
<feature type="compositionally biased region" description="Low complexity" evidence="6">
    <location>
        <begin position="382"/>
        <end position="403"/>
    </location>
</feature>
<dbReference type="Pfam" id="PF04082">
    <property type="entry name" value="Fungal_trans"/>
    <property type="match status" value="1"/>
</dbReference>
<dbReference type="InterPro" id="IPR007219">
    <property type="entry name" value="XnlR_reg_dom"/>
</dbReference>
<feature type="domain" description="Zn(2)-C6 fungal-type" evidence="8">
    <location>
        <begin position="15"/>
        <end position="46"/>
    </location>
</feature>
<dbReference type="GO" id="GO:0000978">
    <property type="term" value="F:RNA polymerase II cis-regulatory region sequence-specific DNA binding"/>
    <property type="evidence" value="ECO:0007669"/>
    <property type="project" value="TreeGrafter"/>
</dbReference>
<dbReference type="GO" id="GO:0008270">
    <property type="term" value="F:zinc ion binding"/>
    <property type="evidence" value="ECO:0007669"/>
    <property type="project" value="InterPro"/>
</dbReference>
<dbReference type="CDD" id="cd00067">
    <property type="entry name" value="GAL4"/>
    <property type="match status" value="1"/>
</dbReference>
<name>A0A9P0QWS4_9ASCO</name>
<feature type="region of interest" description="Disordered" evidence="6">
    <location>
        <begin position="212"/>
        <end position="243"/>
    </location>
</feature>
<feature type="compositionally biased region" description="Low complexity" evidence="6">
    <location>
        <begin position="212"/>
        <end position="226"/>
    </location>
</feature>
<dbReference type="GO" id="GO:0005634">
    <property type="term" value="C:nucleus"/>
    <property type="evidence" value="ECO:0007669"/>
    <property type="project" value="TreeGrafter"/>
</dbReference>
<feature type="compositionally biased region" description="Polar residues" evidence="6">
    <location>
        <begin position="368"/>
        <end position="381"/>
    </location>
</feature>
<feature type="compositionally biased region" description="Polar residues" evidence="6">
    <location>
        <begin position="80"/>
        <end position="100"/>
    </location>
</feature>
<keyword evidence="10" id="KW-1185">Reference proteome</keyword>
<evidence type="ECO:0000313" key="9">
    <source>
        <dbReference type="EMBL" id="CAH2355972.1"/>
    </source>
</evidence>
<keyword evidence="7" id="KW-1133">Transmembrane helix</keyword>
<dbReference type="InterPro" id="IPR036864">
    <property type="entry name" value="Zn2-C6_fun-type_DNA-bd_sf"/>
</dbReference>
<keyword evidence="3" id="KW-0238">DNA-binding</keyword>
<dbReference type="PANTHER" id="PTHR31069">
    <property type="entry name" value="OLEATE-ACTIVATED TRANSCRIPTION FACTOR 1-RELATED"/>
    <property type="match status" value="1"/>
</dbReference>
<dbReference type="SMART" id="SM00066">
    <property type="entry name" value="GAL4"/>
    <property type="match status" value="1"/>
</dbReference>
<evidence type="ECO:0000256" key="3">
    <source>
        <dbReference type="ARBA" id="ARBA00023125"/>
    </source>
</evidence>
<evidence type="ECO:0000256" key="2">
    <source>
        <dbReference type="ARBA" id="ARBA00023015"/>
    </source>
</evidence>
<feature type="compositionally biased region" description="Basic and acidic residues" evidence="6">
    <location>
        <begin position="354"/>
        <end position="366"/>
    </location>
</feature>
<evidence type="ECO:0000256" key="7">
    <source>
        <dbReference type="SAM" id="Phobius"/>
    </source>
</evidence>
<feature type="compositionally biased region" description="Polar residues" evidence="6">
    <location>
        <begin position="47"/>
        <end position="59"/>
    </location>
</feature>
<evidence type="ECO:0000256" key="4">
    <source>
        <dbReference type="ARBA" id="ARBA00023163"/>
    </source>
</evidence>
<sequence length="1183" mass="135061">MDFLPIKKRNRPSLVCEPCKRRKIKCDKGRPCESCTKNNIPHKCTYSPTTRKANVSSKVAKSDDGATPRGRGITAPDAAANNSGSIPSATHSNPNFYTPVDSVSSKEQMVLVSIGELNGLKQRLHNLEQDLHKGLSQTKNELDPKISFTPVDQDNSDDFFQTFYKEVDIRVDRNSRTTVLNQYVLNPSIRDGSFDSTDHIWRYLPSIRGPLSPDSVHSKSPSSAKDSAGDITPTSTHESYSKDGDVGSAAYMIGVNPYSSNDDDINFYENYNSVFLNEPSRRTNYGPLSWATISRKDKLLSLLKKFMQEQQQVGKDKQKDTTADENENENENRASFEKKELESDGVVDLMPYGRESDSLPDKDRTSHAKFSSYSPRDQTNFRPSPSSSAVSSVDRSSSRKWPSLDCKPQLKVSDTTIVSGIHDGSLDNELKLISKIESILPKQRVLWLLIHRFFSFIYTFLPYIDERDFRGEMNRILGPEDYKDRKILHLNINKRLDFAYLGMLLIFLRFSYLSIESKHSKFRVEPSLSQNCEYLLANPIDTSVIDVAKSCINQFQIMRKFNFTVFQATFYLRMYHIFAPEEGDGADGGDSLVFNGLLVQMAYSIGIHREPGNFNDDTLKDERVNSLGRKIWYHILVQDFVNSYTYGTPMATNEIFYDAKLPKIIPGVNENVMDTELEKSTVQYYGNCDALLRGPMRNLLRLALNVKKKVKMSELTKQLNFLEIGTFNAFGKLGDYITFLEDKDIGFRSSKAQRLIIALSLKAFYLSFFYHFLLYYEEKKHSTLMFFYLKKILTIAICENIPFLYPIIYGTYDFFEDGVDLFINPKFLHMLHRTSEINIAAIVRANFVLFELKTHPNHELNLKVDKEYKHYFERLLVLIEHMEKCARLCIAALTELSSKYYYAWGAARSQSFIYKIVTSEEFFVQSASKYDCYTTKLTMNQVEELIQLYGPPLELAEKIIREHCQDIDRVSNVFTKKATGETRETQNNINYQTATTREQSGDRTTVIPPGISAQNKSFNFNKNWENTPRNAYSPVPETPSSFLPSYSNVIASEFEDLHFSNSAEVDSAWLQMLTSKNDNIHRLDNIMGNDITKNTAASLGNSFGATPSDSKIKNDGTFDYSQAESKLNGEDSLIGDVWSRDQSEPINVKSLFSDSKSNFSFEDSTHFNFFSDLPLDMIFRENS</sequence>
<organism evidence="9 10">
    <name type="scientific">[Candida] railenensis</name>
    <dbReference type="NCBI Taxonomy" id="45579"/>
    <lineage>
        <taxon>Eukaryota</taxon>
        <taxon>Fungi</taxon>
        <taxon>Dikarya</taxon>
        <taxon>Ascomycota</taxon>
        <taxon>Saccharomycotina</taxon>
        <taxon>Pichiomycetes</taxon>
        <taxon>Debaryomycetaceae</taxon>
        <taxon>Kurtzmaniella</taxon>
    </lineage>
</organism>
<evidence type="ECO:0000259" key="8">
    <source>
        <dbReference type="PROSITE" id="PS50048"/>
    </source>
</evidence>
<accession>A0A9P0QWS4</accession>
<evidence type="ECO:0000313" key="10">
    <source>
        <dbReference type="Proteomes" id="UP000837801"/>
    </source>
</evidence>
<reference evidence="9" key="1">
    <citation type="submission" date="2022-03" db="EMBL/GenBank/DDBJ databases">
        <authorList>
            <person name="Legras J.-L."/>
            <person name="Devillers H."/>
            <person name="Grondin C."/>
        </authorList>
    </citation>
    <scope>NUCLEOTIDE SEQUENCE</scope>
    <source>
        <strain evidence="9">CLIB 1423</strain>
    </source>
</reference>
<dbReference type="Proteomes" id="UP000837801">
    <property type="component" value="Unassembled WGS sequence"/>
</dbReference>
<gene>
    <name evidence="9" type="ORF">CLIB1423_41S00166</name>
</gene>
<keyword evidence="2" id="KW-0805">Transcription regulation</keyword>
<dbReference type="Pfam" id="PF00172">
    <property type="entry name" value="Zn_clus"/>
    <property type="match status" value="1"/>
</dbReference>
<feature type="compositionally biased region" description="Basic and acidic residues" evidence="6">
    <location>
        <begin position="330"/>
        <end position="342"/>
    </location>
</feature>
<dbReference type="OrthoDB" id="4159781at2759"/>
<dbReference type="GO" id="GO:0006351">
    <property type="term" value="P:DNA-templated transcription"/>
    <property type="evidence" value="ECO:0007669"/>
    <property type="project" value="InterPro"/>
</dbReference>
<protein>
    <submittedName>
        <fullName evidence="9">Multidrug resistance regulator 1</fullName>
    </submittedName>
</protein>
<dbReference type="GO" id="GO:0045944">
    <property type="term" value="P:positive regulation of transcription by RNA polymerase II"/>
    <property type="evidence" value="ECO:0007669"/>
    <property type="project" value="TreeGrafter"/>
</dbReference>
<proteinExistence type="predicted"/>
<dbReference type="AlphaFoldDB" id="A0A9P0QWS4"/>
<keyword evidence="7" id="KW-0472">Membrane</keyword>
<dbReference type="InterPro" id="IPR001138">
    <property type="entry name" value="Zn2Cys6_DnaBD"/>
</dbReference>
<evidence type="ECO:0000256" key="6">
    <source>
        <dbReference type="SAM" id="MobiDB-lite"/>
    </source>
</evidence>